<feature type="repeat" description="TPR" evidence="1">
    <location>
        <begin position="599"/>
        <end position="632"/>
    </location>
</feature>
<evidence type="ECO:0000313" key="3">
    <source>
        <dbReference type="EMBL" id="CAF9938025.1"/>
    </source>
</evidence>
<keyword evidence="1" id="KW-0802">TPR repeat</keyword>
<dbReference type="Pfam" id="PF13424">
    <property type="entry name" value="TPR_12"/>
    <property type="match status" value="2"/>
</dbReference>
<dbReference type="Pfam" id="PF13374">
    <property type="entry name" value="TPR_10"/>
    <property type="match status" value="2"/>
</dbReference>
<feature type="domain" description="NB-ARC" evidence="2">
    <location>
        <begin position="39"/>
        <end position="186"/>
    </location>
</feature>
<comment type="caution">
    <text evidence="3">The sequence shown here is derived from an EMBL/GenBank/DDBJ whole genome shotgun (WGS) entry which is preliminary data.</text>
</comment>
<dbReference type="InterPro" id="IPR002182">
    <property type="entry name" value="NB-ARC"/>
</dbReference>
<dbReference type="AlphaFoldDB" id="A0A8H3G8W8"/>
<dbReference type="Gene3D" id="3.40.50.300">
    <property type="entry name" value="P-loop containing nucleotide triphosphate hydrolases"/>
    <property type="match status" value="1"/>
</dbReference>
<dbReference type="GO" id="GO:0043531">
    <property type="term" value="F:ADP binding"/>
    <property type="evidence" value="ECO:0007669"/>
    <property type="project" value="InterPro"/>
</dbReference>
<reference evidence="3" key="1">
    <citation type="submission" date="2021-03" db="EMBL/GenBank/DDBJ databases">
        <authorList>
            <person name="Tagirdzhanova G."/>
        </authorList>
    </citation>
    <scope>NUCLEOTIDE SEQUENCE</scope>
</reference>
<gene>
    <name evidence="3" type="ORF">HETSPECPRED_000745</name>
</gene>
<dbReference type="Pfam" id="PF00931">
    <property type="entry name" value="NB-ARC"/>
    <property type="match status" value="1"/>
</dbReference>
<dbReference type="PROSITE" id="PS50005">
    <property type="entry name" value="TPR"/>
    <property type="match status" value="2"/>
</dbReference>
<evidence type="ECO:0000313" key="4">
    <source>
        <dbReference type="Proteomes" id="UP000664521"/>
    </source>
</evidence>
<dbReference type="InterPro" id="IPR027417">
    <property type="entry name" value="P-loop_NTPase"/>
</dbReference>
<evidence type="ECO:0000259" key="2">
    <source>
        <dbReference type="Pfam" id="PF00931"/>
    </source>
</evidence>
<evidence type="ECO:0000256" key="1">
    <source>
        <dbReference type="PROSITE-ProRule" id="PRU00339"/>
    </source>
</evidence>
<dbReference type="Proteomes" id="UP000664521">
    <property type="component" value="Unassembled WGS sequence"/>
</dbReference>
<sequence>MATPVQGQIEERPPGQYFEVPAMSVQHFVGRKQLLERMKALFEAVEKDEERTKVLVLRGMGGCGKTQLALEFCRKQRSRSSVFWVDATSSGTAFRSFEDIGAVLAPGTNFPNPEAARTFVLKALESFTDPFLFVFDNYDQPGEFSTIKQFFPHRASIIITSRHVDTKRLGKCLEIGAMPVDEAVELLLLQAGLEKTPDNVEIAKAITDKLGNLALAIDQAATYISARNVPLHSFVDVYAKRKAAILKHTPTHWEYRKAGSDETEQSVSVFTTWEMSFDQLEGTPEERESIIHLLTLGAFIDTNNVGEGLFSLYVEQQERPQWLDAFISDGEWDSDRYQDSIVRLLSVSLVTSIDLTTEDARFSFHPLIAEWLKLRIDSAARARYTEEAIEFVRLFVDYGDKREMPIRYKGETLSHMDKIIEHDQAYHKGEKHVSSALKDAAISFGSFYRRLGRYQETQNLIERAMGDEDVSPAVRNVLANMYCDQGELEKAEKLYIKVLVGLGKTPPAKDPDYELIPTNLGFIYWTQDDKLREDGLAYEGAYKGDFHQFDPWYVSVLSTYNGLGVLYMKTGRLNLAERLFNDALEGREKAMGPDDRYTAEIVNHLGALHTRIGNLDKAEQLLLRALKYLDKAYGEYYMATQPTGNNLGILYMAQGKLDEAERIIKRTTGYLEGGFGPAHASTLCAFHNQALLFRRQGKLTEARKILEKTIEGWEDSGEGVAKPEADSKYCLADIYEDSEDKKSEAEHLFREAAELYRHALGQDHPQTIDAFKRADAAHDGTATRARQLPVDALPIRNQSRQ</sequence>
<keyword evidence="4" id="KW-1185">Reference proteome</keyword>
<accession>A0A8H3G8W8</accession>
<dbReference type="EMBL" id="CAJPDS010000107">
    <property type="protein sequence ID" value="CAF9938025.1"/>
    <property type="molecule type" value="Genomic_DNA"/>
</dbReference>
<dbReference type="SMART" id="SM00028">
    <property type="entry name" value="TPR"/>
    <property type="match status" value="5"/>
</dbReference>
<dbReference type="InterPro" id="IPR019734">
    <property type="entry name" value="TPR_rpt"/>
</dbReference>
<dbReference type="SUPFAM" id="SSF48452">
    <property type="entry name" value="TPR-like"/>
    <property type="match status" value="3"/>
</dbReference>
<feature type="repeat" description="TPR" evidence="1">
    <location>
        <begin position="557"/>
        <end position="590"/>
    </location>
</feature>
<organism evidence="3 4">
    <name type="scientific">Heterodermia speciosa</name>
    <dbReference type="NCBI Taxonomy" id="116794"/>
    <lineage>
        <taxon>Eukaryota</taxon>
        <taxon>Fungi</taxon>
        <taxon>Dikarya</taxon>
        <taxon>Ascomycota</taxon>
        <taxon>Pezizomycotina</taxon>
        <taxon>Lecanoromycetes</taxon>
        <taxon>OSLEUM clade</taxon>
        <taxon>Lecanoromycetidae</taxon>
        <taxon>Caliciales</taxon>
        <taxon>Physciaceae</taxon>
        <taxon>Heterodermia</taxon>
    </lineage>
</organism>
<dbReference type="InterPro" id="IPR053137">
    <property type="entry name" value="NLR-like"/>
</dbReference>
<dbReference type="Gene3D" id="1.25.40.10">
    <property type="entry name" value="Tetratricopeptide repeat domain"/>
    <property type="match status" value="3"/>
</dbReference>
<proteinExistence type="predicted"/>
<dbReference type="SUPFAM" id="SSF52540">
    <property type="entry name" value="P-loop containing nucleoside triphosphate hydrolases"/>
    <property type="match status" value="1"/>
</dbReference>
<protein>
    <recommendedName>
        <fullName evidence="2">NB-ARC domain-containing protein</fullName>
    </recommendedName>
</protein>
<name>A0A8H3G8W8_9LECA</name>
<dbReference type="PANTHER" id="PTHR46082">
    <property type="entry name" value="ATP/GTP-BINDING PROTEIN-RELATED"/>
    <property type="match status" value="1"/>
</dbReference>
<dbReference type="InterPro" id="IPR011990">
    <property type="entry name" value="TPR-like_helical_dom_sf"/>
</dbReference>
<dbReference type="OrthoDB" id="626167at2759"/>
<dbReference type="PANTHER" id="PTHR46082:SF6">
    <property type="entry name" value="AAA+ ATPASE DOMAIN-CONTAINING PROTEIN-RELATED"/>
    <property type="match status" value="1"/>
</dbReference>